<keyword evidence="3" id="KW-1185">Reference proteome</keyword>
<dbReference type="Proteomes" id="UP000185639">
    <property type="component" value="Unassembled WGS sequence"/>
</dbReference>
<evidence type="ECO:0000313" key="3">
    <source>
        <dbReference type="Proteomes" id="UP000185639"/>
    </source>
</evidence>
<dbReference type="PROSITE" id="PS50801">
    <property type="entry name" value="STAS"/>
    <property type="match status" value="1"/>
</dbReference>
<gene>
    <name evidence="2" type="ORF">SAMN05421686_10456</name>
</gene>
<feature type="domain" description="STAS" evidence="1">
    <location>
        <begin position="1"/>
        <end position="93"/>
    </location>
</feature>
<name>A0A1N7LKW3_9GAMM</name>
<proteinExistence type="predicted"/>
<dbReference type="AlphaFoldDB" id="A0A1N7LKW3"/>
<dbReference type="SUPFAM" id="SSF52091">
    <property type="entry name" value="SpoIIaa-like"/>
    <property type="match status" value="1"/>
</dbReference>
<evidence type="ECO:0000259" key="1">
    <source>
        <dbReference type="PROSITE" id="PS50801"/>
    </source>
</evidence>
<accession>A0A1N7LKW3</accession>
<dbReference type="Pfam" id="PF13466">
    <property type="entry name" value="STAS_2"/>
    <property type="match status" value="1"/>
</dbReference>
<dbReference type="RefSeq" id="WP_076514933.1">
    <property type="nucleotide sequence ID" value="NZ_FTOH01000004.1"/>
</dbReference>
<dbReference type="OrthoDB" id="6121010at2"/>
<organism evidence="2 3">
    <name type="scientific">Thalassolituus maritimus</name>
    <dbReference type="NCBI Taxonomy" id="484498"/>
    <lineage>
        <taxon>Bacteria</taxon>
        <taxon>Pseudomonadati</taxon>
        <taxon>Pseudomonadota</taxon>
        <taxon>Gammaproteobacteria</taxon>
        <taxon>Oceanospirillales</taxon>
        <taxon>Oceanospirillaceae</taxon>
        <taxon>Thalassolituus</taxon>
    </lineage>
</organism>
<reference evidence="3" key="1">
    <citation type="submission" date="2017-01" db="EMBL/GenBank/DDBJ databases">
        <authorList>
            <person name="Varghese N."/>
            <person name="Submissions S."/>
        </authorList>
    </citation>
    <scope>NUCLEOTIDE SEQUENCE [LARGE SCALE GENOMIC DNA]</scope>
    <source>
        <strain evidence="3">DSM 24913</strain>
    </source>
</reference>
<protein>
    <submittedName>
        <fullName evidence="2">STAS domain-containing protein</fullName>
    </submittedName>
</protein>
<evidence type="ECO:0000313" key="2">
    <source>
        <dbReference type="EMBL" id="SIS74463.1"/>
    </source>
</evidence>
<dbReference type="EMBL" id="FTOH01000004">
    <property type="protein sequence ID" value="SIS74463.1"/>
    <property type="molecule type" value="Genomic_DNA"/>
</dbReference>
<dbReference type="InterPro" id="IPR058548">
    <property type="entry name" value="MlaB-like_STAS"/>
</dbReference>
<dbReference type="CDD" id="cd07043">
    <property type="entry name" value="STAS_anti-anti-sigma_factors"/>
    <property type="match status" value="1"/>
</dbReference>
<dbReference type="InterPro" id="IPR052746">
    <property type="entry name" value="MlaB_ABC_Transporter"/>
</dbReference>
<sequence length="93" mass="10036">MTDTSPVNCGNRLSIDQAEALLEKLETAVQAGGDVVLDGSEVQYSDTAGYQLLISLRKTLETTGNSIQWHAVSDNIREITGYLGLKQAINLPD</sequence>
<dbReference type="PANTHER" id="PTHR35849:SF2">
    <property type="entry name" value="BLR2341 PROTEIN"/>
    <property type="match status" value="1"/>
</dbReference>
<dbReference type="PANTHER" id="PTHR35849">
    <property type="entry name" value="BLR2341 PROTEIN"/>
    <property type="match status" value="1"/>
</dbReference>
<dbReference type="STRING" id="484498.SAMN05421686_10456"/>
<dbReference type="Gene3D" id="3.30.750.24">
    <property type="entry name" value="STAS domain"/>
    <property type="match status" value="1"/>
</dbReference>
<dbReference type="InterPro" id="IPR002645">
    <property type="entry name" value="STAS_dom"/>
</dbReference>
<dbReference type="InterPro" id="IPR036513">
    <property type="entry name" value="STAS_dom_sf"/>
</dbReference>